<dbReference type="InterPro" id="IPR007202">
    <property type="entry name" value="4Fe-4S_dom"/>
</dbReference>
<reference evidence="7 8" key="1">
    <citation type="submission" date="2016-11" db="EMBL/GenBank/DDBJ databases">
        <authorList>
            <person name="Jaros S."/>
            <person name="Januszkiewicz K."/>
            <person name="Wedrychowicz H."/>
        </authorList>
    </citation>
    <scope>NUCLEOTIDE SEQUENCE [LARGE SCALE GENOMIC DNA]</scope>
    <source>
        <strain evidence="7 8">DSM 19022</strain>
    </source>
</reference>
<evidence type="ECO:0000256" key="3">
    <source>
        <dbReference type="ARBA" id="ARBA00023004"/>
    </source>
</evidence>
<sequence>MAECIKFKEANCKNCYKCIRHCPVKSIGFSENQAHIITEECILCGNCFVVCPQNAKVIRNDISSAKLLIKSGAPVYASLAPSFVANYEGVTISSMEEALSQLGFAGVEETAIGATIVKKQYEHLTHNGNGEVIISSCCHTVNLLIQKYYPRALPYLAQVVSPMQAHSMDIKRRFPGAKTVFIGPCISKKAEAESYRGMVDCVITFEELTAWLEEKKIELKHDKDNNDKSRARLFPTSGGILRTMTAANQDYIYMAIDGIENCIPAIEDIIEGKLKKCFVEMSACKGSCIGGPAMDKKHSSPVKYYMFVNKYAGNEDFTVENYQEEELKKDFPSLVPRQVNLGSKAIEEVLRKMGKTKPEDELNCGSCGYNTCRDKAKAVLQGKANLHMCLPYLKEKAESFSDNIIKNTPNGIIVLNESFEVQQINDAACKMLNIRNETDVMGENVVCILDPQPFIEAYEKGGECHYKSIYLPEYKKYVDQTVIYDRSYNIIVCIMRDVTEETLQREKKEAIKRSTIEITDKVIEKQMRTVQEIASLLGETTAETKIALTKLKESLMDE</sequence>
<dbReference type="PROSITE" id="PS51379">
    <property type="entry name" value="4FE4S_FER_2"/>
    <property type="match status" value="2"/>
</dbReference>
<dbReference type="RefSeq" id="WP_073025653.1">
    <property type="nucleotide sequence ID" value="NZ_FQZS01000009.1"/>
</dbReference>
<dbReference type="Gene3D" id="3.30.450.20">
    <property type="entry name" value="PAS domain"/>
    <property type="match status" value="1"/>
</dbReference>
<keyword evidence="3" id="KW-0408">Iron</keyword>
<dbReference type="Gene3D" id="1.10.15.40">
    <property type="entry name" value="Electron transport complex subunit B, putative Fe-S cluster"/>
    <property type="match status" value="1"/>
</dbReference>
<evidence type="ECO:0000259" key="5">
    <source>
        <dbReference type="PROSITE" id="PS51379"/>
    </source>
</evidence>
<gene>
    <name evidence="7" type="ORF">SAMN02745176_01558</name>
</gene>
<evidence type="ECO:0000313" key="7">
    <source>
        <dbReference type="EMBL" id="SHI84697.1"/>
    </source>
</evidence>
<evidence type="ECO:0000256" key="4">
    <source>
        <dbReference type="ARBA" id="ARBA00023014"/>
    </source>
</evidence>
<dbReference type="InterPro" id="IPR004108">
    <property type="entry name" value="Fe_hydrogenase_lsu_C"/>
</dbReference>
<dbReference type="Pfam" id="PF04060">
    <property type="entry name" value="FeS"/>
    <property type="match status" value="1"/>
</dbReference>
<keyword evidence="1" id="KW-0004">4Fe-4S</keyword>
<dbReference type="InterPro" id="IPR017896">
    <property type="entry name" value="4Fe4S_Fe-S-bd"/>
</dbReference>
<feature type="domain" description="4Fe-4S" evidence="6">
    <location>
        <begin position="345"/>
        <end position="406"/>
    </location>
</feature>
<dbReference type="PROSITE" id="PS00198">
    <property type="entry name" value="4FE4S_FER_1"/>
    <property type="match status" value="1"/>
</dbReference>
<dbReference type="GO" id="GO:0051539">
    <property type="term" value="F:4 iron, 4 sulfur cluster binding"/>
    <property type="evidence" value="ECO:0007669"/>
    <property type="project" value="UniProtKB-KW"/>
</dbReference>
<evidence type="ECO:0000259" key="6">
    <source>
        <dbReference type="PROSITE" id="PS51656"/>
    </source>
</evidence>
<keyword evidence="4" id="KW-0411">Iron-sulfur</keyword>
<dbReference type="InterPro" id="IPR035965">
    <property type="entry name" value="PAS-like_dom_sf"/>
</dbReference>
<proteinExistence type="predicted"/>
<dbReference type="GO" id="GO:0046872">
    <property type="term" value="F:metal ion binding"/>
    <property type="evidence" value="ECO:0007669"/>
    <property type="project" value="UniProtKB-KW"/>
</dbReference>
<dbReference type="Pfam" id="PF02906">
    <property type="entry name" value="Fe_hyd_lg_C"/>
    <property type="match status" value="1"/>
</dbReference>
<dbReference type="PANTHER" id="PTHR11615">
    <property type="entry name" value="NITRATE, FORMATE, IRON DEHYDROGENASE"/>
    <property type="match status" value="1"/>
</dbReference>
<keyword evidence="2" id="KW-0479">Metal-binding</keyword>
<feature type="domain" description="4Fe-4S ferredoxin-type" evidence="5">
    <location>
        <begin position="3"/>
        <end position="31"/>
    </location>
</feature>
<dbReference type="InterPro" id="IPR000014">
    <property type="entry name" value="PAS"/>
</dbReference>
<organism evidence="7 8">
    <name type="scientific">Lutispora thermophila DSM 19022</name>
    <dbReference type="NCBI Taxonomy" id="1122184"/>
    <lineage>
        <taxon>Bacteria</taxon>
        <taxon>Bacillati</taxon>
        <taxon>Bacillota</taxon>
        <taxon>Clostridia</taxon>
        <taxon>Lutisporales</taxon>
        <taxon>Lutisporaceae</taxon>
        <taxon>Lutispora</taxon>
    </lineage>
</organism>
<dbReference type="Proteomes" id="UP000184442">
    <property type="component" value="Unassembled WGS sequence"/>
</dbReference>
<dbReference type="STRING" id="1122184.SAMN02745176_01558"/>
<dbReference type="InterPro" id="IPR017900">
    <property type="entry name" value="4Fe4S_Fe_S_CS"/>
</dbReference>
<dbReference type="CDD" id="cd00130">
    <property type="entry name" value="PAS"/>
    <property type="match status" value="1"/>
</dbReference>
<feature type="domain" description="4Fe-4S ferredoxin-type" evidence="5">
    <location>
        <begin position="32"/>
        <end position="61"/>
    </location>
</feature>
<dbReference type="Gene3D" id="3.40.950.10">
    <property type="entry name" value="Fe-only Hydrogenase (Larger Subunit), Chain L, domain 3"/>
    <property type="match status" value="1"/>
</dbReference>
<evidence type="ECO:0000313" key="8">
    <source>
        <dbReference type="Proteomes" id="UP000184442"/>
    </source>
</evidence>
<dbReference type="AlphaFoldDB" id="A0A1M6EGQ8"/>
<keyword evidence="8" id="KW-1185">Reference proteome</keyword>
<protein>
    <submittedName>
        <fullName evidence="7">Iron only hydrogenase large subunit, C-terminal domain</fullName>
    </submittedName>
</protein>
<name>A0A1M6EGQ8_9FIRM</name>
<dbReference type="Pfam" id="PF13237">
    <property type="entry name" value="Fer4_10"/>
    <property type="match status" value="1"/>
</dbReference>
<dbReference type="EMBL" id="FQZS01000009">
    <property type="protein sequence ID" value="SHI84697.1"/>
    <property type="molecule type" value="Genomic_DNA"/>
</dbReference>
<dbReference type="InterPro" id="IPR050340">
    <property type="entry name" value="Cytosolic_Fe-S_CAF"/>
</dbReference>
<dbReference type="Gene3D" id="3.30.70.20">
    <property type="match status" value="1"/>
</dbReference>
<dbReference type="SUPFAM" id="SSF53920">
    <property type="entry name" value="Fe-only hydrogenase"/>
    <property type="match status" value="1"/>
</dbReference>
<accession>A0A1M6EGQ8</accession>
<dbReference type="SUPFAM" id="SSF54862">
    <property type="entry name" value="4Fe-4S ferredoxins"/>
    <property type="match status" value="1"/>
</dbReference>
<dbReference type="InterPro" id="IPR009016">
    <property type="entry name" value="Fe_hydrogenase"/>
</dbReference>
<dbReference type="Pfam" id="PF13426">
    <property type="entry name" value="PAS_9"/>
    <property type="match status" value="1"/>
</dbReference>
<dbReference type="PROSITE" id="PS51656">
    <property type="entry name" value="4FE4S"/>
    <property type="match status" value="1"/>
</dbReference>
<dbReference type="SUPFAM" id="SSF55785">
    <property type="entry name" value="PYP-like sensor domain (PAS domain)"/>
    <property type="match status" value="1"/>
</dbReference>
<dbReference type="OrthoDB" id="9798098at2"/>
<evidence type="ECO:0000256" key="1">
    <source>
        <dbReference type="ARBA" id="ARBA00022485"/>
    </source>
</evidence>
<evidence type="ECO:0000256" key="2">
    <source>
        <dbReference type="ARBA" id="ARBA00022723"/>
    </source>
</evidence>